<dbReference type="Proteomes" id="UP000321234">
    <property type="component" value="Unassembled WGS sequence"/>
</dbReference>
<proteinExistence type="inferred from homology"/>
<keyword evidence="4 6" id="KW-0663">Pyridoxal phosphate</keyword>
<evidence type="ECO:0000256" key="4">
    <source>
        <dbReference type="ARBA" id="ARBA00022898"/>
    </source>
</evidence>
<dbReference type="EMBL" id="VKAC01000007">
    <property type="protein sequence ID" value="TXR55890.1"/>
    <property type="molecule type" value="Genomic_DNA"/>
</dbReference>
<dbReference type="PANTHER" id="PTHR45677:SF8">
    <property type="entry name" value="CYSTEINE SULFINIC ACID DECARBOXYLASE"/>
    <property type="match status" value="1"/>
</dbReference>
<comment type="similarity">
    <text evidence="2 7">Belongs to the group II decarboxylase family.</text>
</comment>
<dbReference type="Gene3D" id="3.90.1150.10">
    <property type="entry name" value="Aspartate Aminotransferase, domain 1"/>
    <property type="match status" value="1"/>
</dbReference>
<keyword evidence="8" id="KW-0032">Aminotransferase</keyword>
<dbReference type="RefSeq" id="WP_147926942.1">
    <property type="nucleotide sequence ID" value="NZ_VKAC01000007.1"/>
</dbReference>
<dbReference type="GO" id="GO:0030170">
    <property type="term" value="F:pyridoxal phosphate binding"/>
    <property type="evidence" value="ECO:0007669"/>
    <property type="project" value="InterPro"/>
</dbReference>
<dbReference type="GO" id="GO:0006520">
    <property type="term" value="P:amino acid metabolic process"/>
    <property type="evidence" value="ECO:0007669"/>
    <property type="project" value="InterPro"/>
</dbReference>
<accession>A0A5C8ZGG1</accession>
<dbReference type="InterPro" id="IPR015421">
    <property type="entry name" value="PyrdxlP-dep_Trfase_major"/>
</dbReference>
<comment type="cofactor">
    <cofactor evidence="1 6 7">
        <name>pyridoxal 5'-phosphate</name>
        <dbReference type="ChEBI" id="CHEBI:597326"/>
    </cofactor>
</comment>
<evidence type="ECO:0000313" key="8">
    <source>
        <dbReference type="EMBL" id="TXR55890.1"/>
    </source>
</evidence>
<dbReference type="GO" id="GO:0004058">
    <property type="term" value="F:aromatic-L-amino-acid decarboxylase activity"/>
    <property type="evidence" value="ECO:0007669"/>
    <property type="project" value="UniProtKB-ARBA"/>
</dbReference>
<reference evidence="8 9" key="1">
    <citation type="submission" date="2019-07" db="EMBL/GenBank/DDBJ databases">
        <title>Quadrisphaera sp. strain DD2A genome sequencing and assembly.</title>
        <authorList>
            <person name="Kim I."/>
        </authorList>
    </citation>
    <scope>NUCLEOTIDE SEQUENCE [LARGE SCALE GENOMIC DNA]</scope>
    <source>
        <strain evidence="8 9">DD2A</strain>
    </source>
</reference>
<dbReference type="CDD" id="cd06450">
    <property type="entry name" value="DOPA_deC_like"/>
    <property type="match status" value="1"/>
</dbReference>
<evidence type="ECO:0000256" key="2">
    <source>
        <dbReference type="ARBA" id="ARBA00009533"/>
    </source>
</evidence>
<dbReference type="GO" id="GO:0008483">
    <property type="term" value="F:transaminase activity"/>
    <property type="evidence" value="ECO:0007669"/>
    <property type="project" value="UniProtKB-KW"/>
</dbReference>
<evidence type="ECO:0000256" key="3">
    <source>
        <dbReference type="ARBA" id="ARBA00022793"/>
    </source>
</evidence>
<dbReference type="PRINTS" id="PR00800">
    <property type="entry name" value="YHDCRBOXLASE"/>
</dbReference>
<keyword evidence="3" id="KW-0210">Decarboxylase</keyword>
<dbReference type="Pfam" id="PF00282">
    <property type="entry name" value="Pyridoxal_deC"/>
    <property type="match status" value="1"/>
</dbReference>
<evidence type="ECO:0000313" key="9">
    <source>
        <dbReference type="Proteomes" id="UP000321234"/>
    </source>
</evidence>
<dbReference type="InterPro" id="IPR002129">
    <property type="entry name" value="PyrdxlP-dep_de-COase"/>
</dbReference>
<dbReference type="GO" id="GO:0005737">
    <property type="term" value="C:cytoplasm"/>
    <property type="evidence" value="ECO:0007669"/>
    <property type="project" value="TreeGrafter"/>
</dbReference>
<dbReference type="SUPFAM" id="SSF53383">
    <property type="entry name" value="PLP-dependent transferases"/>
    <property type="match status" value="1"/>
</dbReference>
<name>A0A5C8ZGG1_9ACTN</name>
<dbReference type="GO" id="GO:0019752">
    <property type="term" value="P:carboxylic acid metabolic process"/>
    <property type="evidence" value="ECO:0007669"/>
    <property type="project" value="InterPro"/>
</dbReference>
<dbReference type="Gene3D" id="3.40.640.10">
    <property type="entry name" value="Type I PLP-dependent aspartate aminotransferase-like (Major domain)"/>
    <property type="match status" value="1"/>
</dbReference>
<feature type="modified residue" description="N6-(pyridoxal phosphate)lysine" evidence="6">
    <location>
        <position position="321"/>
    </location>
</feature>
<dbReference type="InterPro" id="IPR010977">
    <property type="entry name" value="Aromatic_deC"/>
</dbReference>
<evidence type="ECO:0000256" key="1">
    <source>
        <dbReference type="ARBA" id="ARBA00001933"/>
    </source>
</evidence>
<sequence length="526" mass="55964">MRSLAAPPPALGGTAPARRHLLDAGSAEEYRCAVAQGAERVARHISAAQRPTTGADPADLQRAVDAVDLDTPLGEVGPALDELERLYLRDAVWFHHPTYLAHLNCPVVVPAVLGETVIAAVNSSLDTWDQSSGATHVERRLVRWTADRLGLPATADGVFTSGGTQSNLQALLLARDEACERLRTEHPRARLPELLGRLRVLVSEVGHFSTTTACRLLGLGDDAVITVPVDEAVRMRPDALQCALAECAAQGLVPAAVVATAGTTDFGSIDPLHEVGALAASAGAWFHVDAAYGGGLITSRRRRHLLDGIDRADSVTVDFHKTFFQPVSSSALLVRDAASLRHVAHHADYLNPEPGTLLDAGLPVAPDQVGKSLQTTRRFDALKLWLTLRIMGADAVGELVDTVVDTAAAAHRVLAADPRLEVVVAPELSTLVFRFRPGAGPHAHLGPQELDRLVRRVRASVGSEGLAVLGGTTVRGRAHLKLTLLNPATTVEHVREVIALVHEHAERLLLADEPLVLDEEPLGATA</sequence>
<keyword evidence="5 7" id="KW-0456">Lyase</keyword>
<keyword evidence="9" id="KW-1185">Reference proteome</keyword>
<dbReference type="AlphaFoldDB" id="A0A5C8ZGG1"/>
<dbReference type="OrthoDB" id="3335676at2"/>
<keyword evidence="8" id="KW-0808">Transferase</keyword>
<gene>
    <name evidence="8" type="ORF">FMM08_12715</name>
</gene>
<evidence type="ECO:0000256" key="7">
    <source>
        <dbReference type="RuleBase" id="RU000382"/>
    </source>
</evidence>
<evidence type="ECO:0000256" key="5">
    <source>
        <dbReference type="ARBA" id="ARBA00023239"/>
    </source>
</evidence>
<dbReference type="InterPro" id="IPR015422">
    <property type="entry name" value="PyrdxlP-dep_Trfase_small"/>
</dbReference>
<protein>
    <submittedName>
        <fullName evidence="8">Aspartate aminotransferase family protein</fullName>
    </submittedName>
</protein>
<evidence type="ECO:0000256" key="6">
    <source>
        <dbReference type="PIRSR" id="PIRSR602129-50"/>
    </source>
</evidence>
<dbReference type="InterPro" id="IPR015424">
    <property type="entry name" value="PyrdxlP-dep_Trfase"/>
</dbReference>
<dbReference type="PANTHER" id="PTHR45677">
    <property type="entry name" value="GLUTAMATE DECARBOXYLASE-RELATED"/>
    <property type="match status" value="1"/>
</dbReference>
<comment type="caution">
    <text evidence="8">The sequence shown here is derived from an EMBL/GenBank/DDBJ whole genome shotgun (WGS) entry which is preliminary data.</text>
</comment>
<organism evidence="8 9">
    <name type="scientific">Quadrisphaera setariae</name>
    <dbReference type="NCBI Taxonomy" id="2593304"/>
    <lineage>
        <taxon>Bacteria</taxon>
        <taxon>Bacillati</taxon>
        <taxon>Actinomycetota</taxon>
        <taxon>Actinomycetes</taxon>
        <taxon>Kineosporiales</taxon>
        <taxon>Kineosporiaceae</taxon>
        <taxon>Quadrisphaera</taxon>
    </lineage>
</organism>